<dbReference type="EMBL" id="JACMSC010000004">
    <property type="protein sequence ID" value="KAG6523342.1"/>
    <property type="molecule type" value="Genomic_DNA"/>
</dbReference>
<gene>
    <name evidence="2" type="ORF">ZIOFF_013198</name>
</gene>
<proteinExistence type="predicted"/>
<feature type="compositionally biased region" description="Basic and acidic residues" evidence="1">
    <location>
        <begin position="237"/>
        <end position="251"/>
    </location>
</feature>
<sequence>MASSVAPMPISGKWLEPVRVSDSTANSRCSFNPSYLGKIVAPQRETKDVHSSSSSSDRSEEDGGSPGILERWASLQARELARTLDRQAREAEILALATAAPPVSARALSFLREASDSSSAGTAAVAAVDLPRSVRASSLIQMWRDLETDAGFSPKNRPENSSYNADNATPAATSSSSDELSSDYSGDSDSDIPATNCSLLREKNGRVENIVRMMSSGNRTRTAASSLNSKNKQSPRKKPEAMADKTSSDQRSIEDFVARMEQERRSELVALNEHRCVSQFQHQPIYGLTKHSTPKESDELHRRTAIMHPRRKQLDAEDFTSQFAAKRYDSESYRHTNSSWDERNLWMSNLDLQSMADLLPSYGWGGEVITEEGESYLQQHVSRWMHQPSSSWRQLAVRRQPMCVGFFQKFADNVELMELYERRRVSTSLDSDFCNKLNTVVLSLLDRQRKCCFDEDLTVNDEDHPFWQQKDEYFNSSKHVVDIPSSCLTPQNHTMFHSEHQKHASSPHQSSKNDVEFMDELRSGMTQIHEELHELRKLVKSCMEKQVELRDSIKQDILDVIRQSSESFLFYPLWNQF</sequence>
<name>A0A8J5HZA6_ZINOF</name>
<evidence type="ECO:0000313" key="2">
    <source>
        <dbReference type="EMBL" id="KAG6523342.1"/>
    </source>
</evidence>
<feature type="region of interest" description="Disordered" evidence="1">
    <location>
        <begin position="149"/>
        <end position="200"/>
    </location>
</feature>
<evidence type="ECO:0000313" key="3">
    <source>
        <dbReference type="Proteomes" id="UP000734854"/>
    </source>
</evidence>
<feature type="compositionally biased region" description="Polar residues" evidence="1">
    <location>
        <begin position="159"/>
        <end position="173"/>
    </location>
</feature>
<comment type="caution">
    <text evidence="2">The sequence shown here is derived from an EMBL/GenBank/DDBJ whole genome shotgun (WGS) entry which is preliminary data.</text>
</comment>
<protein>
    <submittedName>
        <fullName evidence="2">Uncharacterized protein</fullName>
    </submittedName>
</protein>
<dbReference type="AlphaFoldDB" id="A0A8J5HZA6"/>
<dbReference type="PANTHER" id="PTHR47820:SF3">
    <property type="entry name" value="OS07G0499800 PROTEIN"/>
    <property type="match status" value="1"/>
</dbReference>
<reference evidence="2 3" key="1">
    <citation type="submission" date="2020-08" db="EMBL/GenBank/DDBJ databases">
        <title>Plant Genome Project.</title>
        <authorList>
            <person name="Zhang R.-G."/>
        </authorList>
    </citation>
    <scope>NUCLEOTIDE SEQUENCE [LARGE SCALE GENOMIC DNA]</scope>
    <source>
        <tissue evidence="2">Rhizome</tissue>
    </source>
</reference>
<feature type="compositionally biased region" description="Low complexity" evidence="1">
    <location>
        <begin position="174"/>
        <end position="187"/>
    </location>
</feature>
<evidence type="ECO:0000256" key="1">
    <source>
        <dbReference type="SAM" id="MobiDB-lite"/>
    </source>
</evidence>
<feature type="compositionally biased region" description="Polar residues" evidence="1">
    <location>
        <begin position="215"/>
        <end position="232"/>
    </location>
</feature>
<feature type="region of interest" description="Disordered" evidence="1">
    <location>
        <begin position="214"/>
        <end position="251"/>
    </location>
</feature>
<dbReference type="PANTHER" id="PTHR47820">
    <property type="entry name" value="BNAC05G24000D PROTEIN"/>
    <property type="match status" value="1"/>
</dbReference>
<dbReference type="Proteomes" id="UP000734854">
    <property type="component" value="Unassembled WGS sequence"/>
</dbReference>
<keyword evidence="3" id="KW-1185">Reference proteome</keyword>
<organism evidence="2 3">
    <name type="scientific">Zingiber officinale</name>
    <name type="common">Ginger</name>
    <name type="synonym">Amomum zingiber</name>
    <dbReference type="NCBI Taxonomy" id="94328"/>
    <lineage>
        <taxon>Eukaryota</taxon>
        <taxon>Viridiplantae</taxon>
        <taxon>Streptophyta</taxon>
        <taxon>Embryophyta</taxon>
        <taxon>Tracheophyta</taxon>
        <taxon>Spermatophyta</taxon>
        <taxon>Magnoliopsida</taxon>
        <taxon>Liliopsida</taxon>
        <taxon>Zingiberales</taxon>
        <taxon>Zingiberaceae</taxon>
        <taxon>Zingiber</taxon>
    </lineage>
</organism>
<feature type="region of interest" description="Disordered" evidence="1">
    <location>
        <begin position="42"/>
        <end position="67"/>
    </location>
</feature>
<accession>A0A8J5HZA6</accession>